<dbReference type="EMBL" id="JBICBT010001037">
    <property type="protein sequence ID" value="KAL3086639.1"/>
    <property type="molecule type" value="Genomic_DNA"/>
</dbReference>
<gene>
    <name evidence="1" type="ORF">niasHT_037765</name>
    <name evidence="2" type="ORF">niasHT_037771</name>
</gene>
<dbReference type="EMBL" id="JBICBT010001037">
    <property type="protein sequence ID" value="KAL3086645.1"/>
    <property type="molecule type" value="Genomic_DNA"/>
</dbReference>
<evidence type="ECO:0000313" key="2">
    <source>
        <dbReference type="EMBL" id="KAL3086645.1"/>
    </source>
</evidence>
<proteinExistence type="predicted"/>
<comment type="caution">
    <text evidence="2">The sequence shown here is derived from an EMBL/GenBank/DDBJ whole genome shotgun (WGS) entry which is preliminary data.</text>
</comment>
<dbReference type="PANTHER" id="PTHR13153:SF5">
    <property type="entry name" value="GATOR COMPLEX PROTEIN NPRL3"/>
    <property type="match status" value="1"/>
</dbReference>
<organism evidence="2 3">
    <name type="scientific">Heterodera trifolii</name>
    <dbReference type="NCBI Taxonomy" id="157864"/>
    <lineage>
        <taxon>Eukaryota</taxon>
        <taxon>Metazoa</taxon>
        <taxon>Ecdysozoa</taxon>
        <taxon>Nematoda</taxon>
        <taxon>Chromadorea</taxon>
        <taxon>Rhabditida</taxon>
        <taxon>Tylenchina</taxon>
        <taxon>Tylenchomorpha</taxon>
        <taxon>Tylenchoidea</taxon>
        <taxon>Heteroderidae</taxon>
        <taxon>Heteroderinae</taxon>
        <taxon>Heterodera</taxon>
    </lineage>
</organism>
<accession>A0ABD2J7T0</accession>
<sequence length="199" mass="22364">MVVHQSLSVTPTLSADGTVLVPLDQQQTQRHLAFHYHRHFSPTSPSSAMAPSSSSAAAMTPLGVILVFKDESAERVLFMYPFERRTPPTLTSGKSAMSTRTQWQNCSLKFYCFPVDNLRFVGFPWHITGCVHSLAVVFILRGFADRHIVDAFQRLSKKIAIATNTEQQRCNYLRDQISLAFARAFFPPLASPSFSFTEF</sequence>
<dbReference type="Proteomes" id="UP001620626">
    <property type="component" value="Unassembled WGS sequence"/>
</dbReference>
<evidence type="ECO:0000313" key="1">
    <source>
        <dbReference type="EMBL" id="KAL3086639.1"/>
    </source>
</evidence>
<dbReference type="PANTHER" id="PTHR13153">
    <property type="entry name" value="CGTHBA PROTEIN -14 GENE PROTEIN"/>
    <property type="match status" value="1"/>
</dbReference>
<dbReference type="InterPro" id="IPR005365">
    <property type="entry name" value="Npr3"/>
</dbReference>
<protein>
    <submittedName>
        <fullName evidence="2">Uncharacterized protein</fullName>
    </submittedName>
</protein>
<reference evidence="2 3" key="1">
    <citation type="submission" date="2024-10" db="EMBL/GenBank/DDBJ databases">
        <authorList>
            <person name="Kim D."/>
        </authorList>
    </citation>
    <scope>NUCLEOTIDE SEQUENCE [LARGE SCALE GENOMIC DNA]</scope>
    <source>
        <strain evidence="2">BH-2024</strain>
    </source>
</reference>
<keyword evidence="3" id="KW-1185">Reference proteome</keyword>
<evidence type="ECO:0000313" key="3">
    <source>
        <dbReference type="Proteomes" id="UP001620626"/>
    </source>
</evidence>
<name>A0ABD2J7T0_9BILA</name>
<dbReference type="AlphaFoldDB" id="A0ABD2J7T0"/>